<sequence length="65" mass="7463">MNLQGSKIKASRTKTAWKSAENSKKTAEKSVNLRANFDKNKKASRIKALREFTMKRLTDFLKCTL</sequence>
<gene>
    <name evidence="2" type="ORF">DW070_16595</name>
</gene>
<organism evidence="2 3">
    <name type="scientific">Coprococcus catus</name>
    <dbReference type="NCBI Taxonomy" id="116085"/>
    <lineage>
        <taxon>Bacteria</taxon>
        <taxon>Bacillati</taxon>
        <taxon>Bacillota</taxon>
        <taxon>Clostridia</taxon>
        <taxon>Lachnospirales</taxon>
        <taxon>Lachnospiraceae</taxon>
        <taxon>Coprococcus</taxon>
    </lineage>
</organism>
<proteinExistence type="predicted"/>
<dbReference type="EMBL" id="QVEP01000078">
    <property type="protein sequence ID" value="RGB72371.1"/>
    <property type="molecule type" value="Genomic_DNA"/>
</dbReference>
<name>A0A3E2TC04_9FIRM</name>
<evidence type="ECO:0000256" key="1">
    <source>
        <dbReference type="SAM" id="MobiDB-lite"/>
    </source>
</evidence>
<accession>A0A3E2TC04</accession>
<comment type="caution">
    <text evidence="2">The sequence shown here is derived from an EMBL/GenBank/DDBJ whole genome shotgun (WGS) entry which is preliminary data.</text>
</comment>
<reference evidence="2 3" key="1">
    <citation type="submission" date="2018-08" db="EMBL/GenBank/DDBJ databases">
        <title>A genome reference for cultivated species of the human gut microbiota.</title>
        <authorList>
            <person name="Zou Y."/>
            <person name="Xue W."/>
            <person name="Luo G."/>
        </authorList>
    </citation>
    <scope>NUCLEOTIDE SEQUENCE [LARGE SCALE GENOMIC DNA]</scope>
    <source>
        <strain evidence="2 3">AF45-17</strain>
    </source>
</reference>
<evidence type="ECO:0000313" key="2">
    <source>
        <dbReference type="EMBL" id="RGB72371.1"/>
    </source>
</evidence>
<feature type="region of interest" description="Disordered" evidence="1">
    <location>
        <begin position="1"/>
        <end position="28"/>
    </location>
</feature>
<evidence type="ECO:0000313" key="3">
    <source>
        <dbReference type="Proteomes" id="UP000260773"/>
    </source>
</evidence>
<protein>
    <submittedName>
        <fullName evidence="2">Uncharacterized protein</fullName>
    </submittedName>
</protein>
<dbReference type="AlphaFoldDB" id="A0A3E2TC04"/>
<dbReference type="Proteomes" id="UP000260773">
    <property type="component" value="Unassembled WGS sequence"/>
</dbReference>